<keyword evidence="2" id="KW-1185">Reference proteome</keyword>
<feature type="compositionally biased region" description="Low complexity" evidence="1">
    <location>
        <begin position="1"/>
        <end position="11"/>
    </location>
</feature>
<dbReference type="WBParaSite" id="scaffold18372_cov148.g18889">
    <property type="protein sequence ID" value="scaffold18372_cov148.g18889"/>
    <property type="gene ID" value="scaffold18372_cov148.g18889"/>
</dbReference>
<protein>
    <submittedName>
        <fullName evidence="3">Uncharacterized protein</fullName>
    </submittedName>
</protein>
<evidence type="ECO:0000313" key="3">
    <source>
        <dbReference type="WBParaSite" id="scaffold18372_cov148.g18889"/>
    </source>
</evidence>
<feature type="compositionally biased region" description="Acidic residues" evidence="1">
    <location>
        <begin position="41"/>
        <end position="51"/>
    </location>
</feature>
<accession>A0A915LSX0</accession>
<sequence>MDYSSDSYCDPSSEDDGFRYTDPISTSKVIRGKGEEKERSEDSEDSEASDEVDLKSSKMKVMNNKIKELTYATPQFQNQRRRGEFRSDSGQSSRTYS</sequence>
<feature type="region of interest" description="Disordered" evidence="1">
    <location>
        <begin position="71"/>
        <end position="97"/>
    </location>
</feature>
<name>A0A915LSX0_MELJA</name>
<dbReference type="AlphaFoldDB" id="A0A915LSX0"/>
<feature type="compositionally biased region" description="Polar residues" evidence="1">
    <location>
        <begin position="88"/>
        <end position="97"/>
    </location>
</feature>
<feature type="region of interest" description="Disordered" evidence="1">
    <location>
        <begin position="1"/>
        <end position="57"/>
    </location>
</feature>
<proteinExistence type="predicted"/>
<organism evidence="2 3">
    <name type="scientific">Meloidogyne javanica</name>
    <name type="common">Root-knot nematode worm</name>
    <dbReference type="NCBI Taxonomy" id="6303"/>
    <lineage>
        <taxon>Eukaryota</taxon>
        <taxon>Metazoa</taxon>
        <taxon>Ecdysozoa</taxon>
        <taxon>Nematoda</taxon>
        <taxon>Chromadorea</taxon>
        <taxon>Rhabditida</taxon>
        <taxon>Tylenchina</taxon>
        <taxon>Tylenchomorpha</taxon>
        <taxon>Tylenchoidea</taxon>
        <taxon>Meloidogynidae</taxon>
        <taxon>Meloidogyninae</taxon>
        <taxon>Meloidogyne</taxon>
        <taxon>Meloidogyne incognita group</taxon>
    </lineage>
</organism>
<evidence type="ECO:0000313" key="2">
    <source>
        <dbReference type="Proteomes" id="UP000887561"/>
    </source>
</evidence>
<reference evidence="3" key="1">
    <citation type="submission" date="2022-11" db="UniProtKB">
        <authorList>
            <consortium name="WormBaseParasite"/>
        </authorList>
    </citation>
    <scope>IDENTIFICATION</scope>
</reference>
<evidence type="ECO:0000256" key="1">
    <source>
        <dbReference type="SAM" id="MobiDB-lite"/>
    </source>
</evidence>
<dbReference type="Proteomes" id="UP000887561">
    <property type="component" value="Unplaced"/>
</dbReference>